<dbReference type="SUPFAM" id="SSF49493">
    <property type="entry name" value="HSP40/DnaJ peptide-binding domain"/>
    <property type="match status" value="2"/>
</dbReference>
<proteinExistence type="predicted"/>
<feature type="region of interest" description="Disordered" evidence="4">
    <location>
        <begin position="57"/>
        <end position="81"/>
    </location>
</feature>
<dbReference type="GO" id="GO:0005737">
    <property type="term" value="C:cytoplasm"/>
    <property type="evidence" value="ECO:0007669"/>
    <property type="project" value="TreeGrafter"/>
</dbReference>
<dbReference type="GO" id="GO:0051082">
    <property type="term" value="F:unfolded protein binding"/>
    <property type="evidence" value="ECO:0007669"/>
    <property type="project" value="InterPro"/>
</dbReference>
<dbReference type="InterPro" id="IPR018253">
    <property type="entry name" value="DnaJ_domain_CS"/>
</dbReference>
<dbReference type="Gene3D" id="2.60.260.20">
    <property type="entry name" value="Urease metallochaperone UreE, N-terminal domain"/>
    <property type="match status" value="2"/>
</dbReference>
<dbReference type="CDD" id="cd10747">
    <property type="entry name" value="DnaJ_C"/>
    <property type="match status" value="1"/>
</dbReference>
<dbReference type="FunFam" id="2.60.260.20:FF:000008">
    <property type="entry name" value="Curved DNA-binding protein"/>
    <property type="match status" value="1"/>
</dbReference>
<dbReference type="OrthoDB" id="9779889at2"/>
<dbReference type="EMBL" id="SLZQ01000005">
    <property type="protein sequence ID" value="TCS37046.1"/>
    <property type="molecule type" value="Genomic_DNA"/>
</dbReference>
<dbReference type="InterPro" id="IPR001623">
    <property type="entry name" value="DnaJ_domain"/>
</dbReference>
<dbReference type="PRINTS" id="PR00625">
    <property type="entry name" value="JDOMAIN"/>
</dbReference>
<sequence>MKYKDYYQALGVDRNASTDDIKKAYRKLAHKYHPDVSKEPEAEQRFKEVAEAYATLKDPEKRQEYDQLGKRPAGTDFSPPPQWQQYYGAGASAFDDVDMSDFFGAFHSGGRSSPGRGRSASPFPGQDFEVAVAVPVEAIYSGGETEISVDIPEYDAHGLPHRVPRTFRVKIPKGATEGQRLRLAGKGGPGRHGGKPGDLYIVLGIAQHPWYRVSGRDLYLDLPLAPWEAVLGAKVEIPTPGGKIELNIKPGTTAGQRLRIPGRGLPSSSGNGDFFAVVRIEVPKQAGKREQELYEALAAASSFNPRRHFDGGG</sequence>
<dbReference type="Pfam" id="PF00226">
    <property type="entry name" value="DnaJ"/>
    <property type="match status" value="1"/>
</dbReference>
<dbReference type="Pfam" id="PF01556">
    <property type="entry name" value="DnaJ_C"/>
    <property type="match status" value="1"/>
</dbReference>
<accession>A0A4R3HUY4</accession>
<dbReference type="PROSITE" id="PS00636">
    <property type="entry name" value="DNAJ_1"/>
    <property type="match status" value="1"/>
</dbReference>
<evidence type="ECO:0000256" key="2">
    <source>
        <dbReference type="ARBA" id="ARBA00023125"/>
    </source>
</evidence>
<organism evidence="6 7">
    <name type="scientific">Paucimonas lemoignei</name>
    <name type="common">Pseudomonas lemoignei</name>
    <dbReference type="NCBI Taxonomy" id="29443"/>
    <lineage>
        <taxon>Bacteria</taxon>
        <taxon>Pseudomonadati</taxon>
        <taxon>Pseudomonadota</taxon>
        <taxon>Betaproteobacteria</taxon>
        <taxon>Burkholderiales</taxon>
        <taxon>Burkholderiaceae</taxon>
        <taxon>Paucimonas</taxon>
    </lineage>
</organism>
<dbReference type="GO" id="GO:0003677">
    <property type="term" value="F:DNA binding"/>
    <property type="evidence" value="ECO:0007669"/>
    <property type="project" value="UniProtKB-KW"/>
</dbReference>
<keyword evidence="2 6" id="KW-0238">DNA-binding</keyword>
<feature type="compositionally biased region" description="Basic and acidic residues" evidence="4">
    <location>
        <begin position="57"/>
        <end position="69"/>
    </location>
</feature>
<reference evidence="6 7" key="1">
    <citation type="submission" date="2019-03" db="EMBL/GenBank/DDBJ databases">
        <title>Genomic Encyclopedia of Type Strains, Phase IV (KMG-IV): sequencing the most valuable type-strain genomes for metagenomic binning, comparative biology and taxonomic classification.</title>
        <authorList>
            <person name="Goeker M."/>
        </authorList>
    </citation>
    <scope>NUCLEOTIDE SEQUENCE [LARGE SCALE GENOMIC DNA]</scope>
    <source>
        <strain evidence="6 7">DSM 7445</strain>
    </source>
</reference>
<keyword evidence="7" id="KW-1185">Reference proteome</keyword>
<dbReference type="PANTHER" id="PTHR43096">
    <property type="entry name" value="DNAJ HOMOLOG 1, MITOCHONDRIAL-RELATED"/>
    <property type="match status" value="1"/>
</dbReference>
<dbReference type="SMART" id="SM00271">
    <property type="entry name" value="DnaJ"/>
    <property type="match status" value="1"/>
</dbReference>
<dbReference type="PANTHER" id="PTHR43096:SF52">
    <property type="entry name" value="DNAJ HOMOLOG 1, MITOCHONDRIAL-RELATED"/>
    <property type="match status" value="1"/>
</dbReference>
<evidence type="ECO:0000256" key="4">
    <source>
        <dbReference type="SAM" id="MobiDB-lite"/>
    </source>
</evidence>
<evidence type="ECO:0000313" key="7">
    <source>
        <dbReference type="Proteomes" id="UP000295382"/>
    </source>
</evidence>
<evidence type="ECO:0000313" key="6">
    <source>
        <dbReference type="EMBL" id="TCS37046.1"/>
    </source>
</evidence>
<dbReference type="GO" id="GO:0042026">
    <property type="term" value="P:protein refolding"/>
    <property type="evidence" value="ECO:0007669"/>
    <property type="project" value="TreeGrafter"/>
</dbReference>
<evidence type="ECO:0000256" key="1">
    <source>
        <dbReference type="ARBA" id="ARBA00022490"/>
    </source>
</evidence>
<dbReference type="CDD" id="cd06257">
    <property type="entry name" value="DnaJ"/>
    <property type="match status" value="1"/>
</dbReference>
<dbReference type="PROSITE" id="PS50076">
    <property type="entry name" value="DNAJ_2"/>
    <property type="match status" value="1"/>
</dbReference>
<protein>
    <submittedName>
        <fullName evidence="6">Curved DNA-binding protein</fullName>
    </submittedName>
</protein>
<dbReference type="InterPro" id="IPR002939">
    <property type="entry name" value="DnaJ_C"/>
</dbReference>
<evidence type="ECO:0000259" key="5">
    <source>
        <dbReference type="PROSITE" id="PS50076"/>
    </source>
</evidence>
<dbReference type="InterPro" id="IPR008971">
    <property type="entry name" value="HSP40/DnaJ_pept-bd"/>
</dbReference>
<feature type="domain" description="J" evidence="5">
    <location>
        <begin position="5"/>
        <end position="69"/>
    </location>
</feature>
<name>A0A4R3HUY4_PAULE</name>
<gene>
    <name evidence="6" type="ORF">EDC30_105269</name>
</gene>
<keyword evidence="3" id="KW-0143">Chaperone</keyword>
<dbReference type="FunFam" id="2.60.260.20:FF:000013">
    <property type="entry name" value="DnaJ subfamily B member 11"/>
    <property type="match status" value="1"/>
</dbReference>
<evidence type="ECO:0000256" key="3">
    <source>
        <dbReference type="ARBA" id="ARBA00023186"/>
    </source>
</evidence>
<dbReference type="Proteomes" id="UP000295382">
    <property type="component" value="Unassembled WGS sequence"/>
</dbReference>
<dbReference type="AlphaFoldDB" id="A0A4R3HUY4"/>
<comment type="caution">
    <text evidence="6">The sequence shown here is derived from an EMBL/GenBank/DDBJ whole genome shotgun (WGS) entry which is preliminary data.</text>
</comment>
<dbReference type="SUPFAM" id="SSF46565">
    <property type="entry name" value="Chaperone J-domain"/>
    <property type="match status" value="1"/>
</dbReference>
<dbReference type="InterPro" id="IPR036869">
    <property type="entry name" value="J_dom_sf"/>
</dbReference>
<keyword evidence="1" id="KW-0963">Cytoplasm</keyword>
<dbReference type="Gene3D" id="1.10.287.110">
    <property type="entry name" value="DnaJ domain"/>
    <property type="match status" value="1"/>
</dbReference>
<dbReference type="RefSeq" id="WP_132258753.1">
    <property type="nucleotide sequence ID" value="NZ_SLZQ01000005.1"/>
</dbReference>